<feature type="compositionally biased region" description="Basic and acidic residues" evidence="4">
    <location>
        <begin position="221"/>
        <end position="235"/>
    </location>
</feature>
<dbReference type="Proteomes" id="UP000193467">
    <property type="component" value="Unassembled WGS sequence"/>
</dbReference>
<feature type="compositionally biased region" description="Low complexity" evidence="4">
    <location>
        <begin position="200"/>
        <end position="220"/>
    </location>
</feature>
<dbReference type="InParanoid" id="A0A1Y2ECM9"/>
<reference evidence="6 7" key="1">
    <citation type="submission" date="2016-07" db="EMBL/GenBank/DDBJ databases">
        <title>Pervasive Adenine N6-methylation of Active Genes in Fungi.</title>
        <authorList>
            <consortium name="DOE Joint Genome Institute"/>
            <person name="Mondo S.J."/>
            <person name="Dannebaum R.O."/>
            <person name="Kuo R.C."/>
            <person name="Labutti K."/>
            <person name="Haridas S."/>
            <person name="Kuo A."/>
            <person name="Salamov A."/>
            <person name="Ahrendt S.R."/>
            <person name="Lipzen A."/>
            <person name="Sullivan W."/>
            <person name="Andreopoulos W.B."/>
            <person name="Clum A."/>
            <person name="Lindquist E."/>
            <person name="Daum C."/>
            <person name="Ramamoorthy G.K."/>
            <person name="Gryganskyi A."/>
            <person name="Culley D."/>
            <person name="Magnuson J.K."/>
            <person name="James T.Y."/>
            <person name="O'Malley M.A."/>
            <person name="Stajich J.E."/>
            <person name="Spatafora J.W."/>
            <person name="Visel A."/>
            <person name="Grigoriev I.V."/>
        </authorList>
    </citation>
    <scope>NUCLEOTIDE SEQUENCE [LARGE SCALE GENOMIC DNA]</scope>
    <source>
        <strain evidence="6 7">62-1032</strain>
    </source>
</reference>
<dbReference type="EMBL" id="MCGR01000057">
    <property type="protein sequence ID" value="ORY69302.1"/>
    <property type="molecule type" value="Genomic_DNA"/>
</dbReference>
<dbReference type="PROSITE" id="PS50118">
    <property type="entry name" value="HMG_BOX_2"/>
    <property type="match status" value="1"/>
</dbReference>
<comment type="caution">
    <text evidence="6">The sequence shown here is derived from an EMBL/GenBank/DDBJ whole genome shotgun (WGS) entry which is preliminary data.</text>
</comment>
<dbReference type="InterPro" id="IPR036910">
    <property type="entry name" value="HMG_box_dom_sf"/>
</dbReference>
<dbReference type="PANTHER" id="PTHR46040">
    <property type="entry name" value="HIGH MOBILITY GROUP PROTEIN 2"/>
    <property type="match status" value="1"/>
</dbReference>
<dbReference type="AlphaFoldDB" id="A0A1Y2ECM9"/>
<evidence type="ECO:0000313" key="7">
    <source>
        <dbReference type="Proteomes" id="UP000193467"/>
    </source>
</evidence>
<feature type="compositionally biased region" description="Basic residues" evidence="4">
    <location>
        <begin position="75"/>
        <end position="85"/>
    </location>
</feature>
<keyword evidence="1 3" id="KW-0238">DNA-binding</keyword>
<feature type="compositionally biased region" description="Basic and acidic residues" evidence="4">
    <location>
        <begin position="281"/>
        <end position="290"/>
    </location>
</feature>
<dbReference type="OrthoDB" id="1919336at2759"/>
<dbReference type="Gene3D" id="1.10.30.10">
    <property type="entry name" value="High mobility group box domain"/>
    <property type="match status" value="1"/>
</dbReference>
<dbReference type="GO" id="GO:0003677">
    <property type="term" value="F:DNA binding"/>
    <property type="evidence" value="ECO:0007669"/>
    <property type="project" value="UniProtKB-UniRule"/>
</dbReference>
<organism evidence="6 7">
    <name type="scientific">Leucosporidium creatinivorum</name>
    <dbReference type="NCBI Taxonomy" id="106004"/>
    <lineage>
        <taxon>Eukaryota</taxon>
        <taxon>Fungi</taxon>
        <taxon>Dikarya</taxon>
        <taxon>Basidiomycota</taxon>
        <taxon>Pucciniomycotina</taxon>
        <taxon>Microbotryomycetes</taxon>
        <taxon>Leucosporidiales</taxon>
        <taxon>Leucosporidium</taxon>
    </lineage>
</organism>
<accession>A0A1Y2ECM9</accession>
<dbReference type="SUPFAM" id="SSF47095">
    <property type="entry name" value="HMG-box"/>
    <property type="match status" value="1"/>
</dbReference>
<dbReference type="FunCoup" id="A0A1Y2ECM9">
    <property type="interactions" value="2"/>
</dbReference>
<dbReference type="InterPro" id="IPR009071">
    <property type="entry name" value="HMG_box_dom"/>
</dbReference>
<keyword evidence="2 3" id="KW-0539">Nucleus</keyword>
<gene>
    <name evidence="6" type="ORF">BCR35DRAFT_308105</name>
</gene>
<dbReference type="STRING" id="106004.A0A1Y2ECM9"/>
<dbReference type="PANTHER" id="PTHR46040:SF3">
    <property type="entry name" value="HIGH MOBILITY GROUP PROTEIN 2"/>
    <property type="match status" value="1"/>
</dbReference>
<feature type="domain" description="HMG box" evidence="5">
    <location>
        <begin position="92"/>
        <end position="160"/>
    </location>
</feature>
<evidence type="ECO:0000259" key="5">
    <source>
        <dbReference type="PROSITE" id="PS50118"/>
    </source>
</evidence>
<evidence type="ECO:0000256" key="3">
    <source>
        <dbReference type="PROSITE-ProRule" id="PRU00267"/>
    </source>
</evidence>
<evidence type="ECO:0000313" key="6">
    <source>
        <dbReference type="EMBL" id="ORY69302.1"/>
    </source>
</evidence>
<feature type="compositionally biased region" description="Acidic residues" evidence="4">
    <location>
        <begin position="241"/>
        <end position="271"/>
    </location>
</feature>
<feature type="DNA-binding region" description="HMG box" evidence="3">
    <location>
        <begin position="92"/>
        <end position="160"/>
    </location>
</feature>
<proteinExistence type="predicted"/>
<dbReference type="SMART" id="SM00398">
    <property type="entry name" value="HMG"/>
    <property type="match status" value="1"/>
</dbReference>
<keyword evidence="7" id="KW-1185">Reference proteome</keyword>
<name>A0A1Y2ECM9_9BASI</name>
<protein>
    <recommendedName>
        <fullName evidence="5">HMG box domain-containing protein</fullName>
    </recommendedName>
</protein>
<feature type="region of interest" description="Disordered" evidence="4">
    <location>
        <begin position="169"/>
        <end position="298"/>
    </location>
</feature>
<feature type="region of interest" description="Disordered" evidence="4">
    <location>
        <begin position="66"/>
        <end position="94"/>
    </location>
</feature>
<dbReference type="Pfam" id="PF00505">
    <property type="entry name" value="HMG_box"/>
    <property type="match status" value="1"/>
</dbReference>
<dbReference type="InterPro" id="IPR051965">
    <property type="entry name" value="ChromReg_NeuronalGeneExpr"/>
</dbReference>
<sequence length="298" mass="31695">MADAKQKVIAAYVELAQVLTKASVAITDYATAINVASEPANIAHLVANPPLLPFFGASAAGALKADSDEEVGDGKKRKREKKAKKVKDPNAPKRPASAYLEFQNAVRAQFREADPALPYSEVLRKIADTWSHMSVDDKKHWNDITAAKTVEWEAAKAAYHPAEGAADIPVASAASGSTTTVGKDGKEYTGKKRGRKSNAEKAALAAAGGDAGVLQALAAEPSKKKSKKEEKEKVVVKAPSSDEDEDDSSDESSSDEDDSDDDSDEEEEEEVPAPKPSKSNGKKESKSEKPKSKKSKTA</sequence>
<evidence type="ECO:0000256" key="2">
    <source>
        <dbReference type="ARBA" id="ARBA00023242"/>
    </source>
</evidence>
<evidence type="ECO:0000256" key="4">
    <source>
        <dbReference type="SAM" id="MobiDB-lite"/>
    </source>
</evidence>
<dbReference type="GO" id="GO:0005634">
    <property type="term" value="C:nucleus"/>
    <property type="evidence" value="ECO:0007669"/>
    <property type="project" value="UniProtKB-UniRule"/>
</dbReference>
<dbReference type="GO" id="GO:0010468">
    <property type="term" value="P:regulation of gene expression"/>
    <property type="evidence" value="ECO:0007669"/>
    <property type="project" value="TreeGrafter"/>
</dbReference>
<evidence type="ECO:0000256" key="1">
    <source>
        <dbReference type="ARBA" id="ARBA00023125"/>
    </source>
</evidence>